<dbReference type="Pfam" id="PF25601">
    <property type="entry name" value="AAA_lid_14"/>
    <property type="match status" value="1"/>
</dbReference>
<feature type="domain" description="Sigma-54 factor interaction" evidence="6">
    <location>
        <begin position="155"/>
        <end position="383"/>
    </location>
</feature>
<keyword evidence="2" id="KW-0067">ATP-binding</keyword>
<dbReference type="Gene3D" id="3.40.50.2300">
    <property type="match status" value="1"/>
</dbReference>
<dbReference type="Pfam" id="PF00072">
    <property type="entry name" value="Response_reg"/>
    <property type="match status" value="1"/>
</dbReference>
<protein>
    <submittedName>
        <fullName evidence="8">Response regulator</fullName>
    </submittedName>
</protein>
<accession>A0A6N6VYB7</accession>
<dbReference type="SUPFAM" id="SSF52172">
    <property type="entry name" value="CheY-like"/>
    <property type="match status" value="1"/>
</dbReference>
<sequence>MASTPLTPVPDRAPSVVLVEDDADLNQSLVKTLELAGFEVIPFASAEAALARLEAGDVDAVLADLYLDGMTGIELLAHIHARDAELPFIVMTAQSDIATALRAIREGAYDFIGKPFERQYVTTLLRRAVAQRRLALENRALRECIASTTGLSSILRGVSPAMQKLRDLVLRLAASRADTVVLGETGTGKELVARCVHEFSGVRGRLVVLNCPAIPDQVFESELFGHEPGAFTGAGKARAGKVEQADGGTLFLDEIDAMPLHLQAKLLRVLQDRTVSRLGSNDRIPVNFRVVAATKVDLKAYSDAGKFRLDLYYRLNVLPLTIAPLRERHEDIATLFTHYVDDAATRFGHEPRAPSVEVMQQLAAYRWPGNVRELKGVAQRFQLGLPLGLEGAQPREALQRASLEELLATVEREMLDAALRRHRGSVSAVCEELGITQATLYRKLGTHSMKLGDFRGDSSV</sequence>
<dbReference type="Gene3D" id="3.40.50.300">
    <property type="entry name" value="P-loop containing nucleotide triphosphate hydrolases"/>
    <property type="match status" value="1"/>
</dbReference>
<evidence type="ECO:0000313" key="8">
    <source>
        <dbReference type="EMBL" id="KAE8753485.1"/>
    </source>
</evidence>
<evidence type="ECO:0000313" key="9">
    <source>
        <dbReference type="Proteomes" id="UP000463700"/>
    </source>
</evidence>
<gene>
    <name evidence="8" type="ORF">FSO04_44935</name>
</gene>
<dbReference type="PROSITE" id="PS50045">
    <property type="entry name" value="SIGMA54_INTERACT_4"/>
    <property type="match status" value="1"/>
</dbReference>
<dbReference type="InterPro" id="IPR011006">
    <property type="entry name" value="CheY-like_superfamily"/>
</dbReference>
<feature type="domain" description="Response regulatory" evidence="7">
    <location>
        <begin position="15"/>
        <end position="129"/>
    </location>
</feature>
<dbReference type="InterPro" id="IPR001789">
    <property type="entry name" value="Sig_transdc_resp-reg_receiver"/>
</dbReference>
<dbReference type="InterPro" id="IPR003593">
    <property type="entry name" value="AAA+_ATPase"/>
</dbReference>
<dbReference type="CDD" id="cd00009">
    <property type="entry name" value="AAA"/>
    <property type="match status" value="1"/>
</dbReference>
<keyword evidence="4" id="KW-0804">Transcription</keyword>
<evidence type="ECO:0000256" key="4">
    <source>
        <dbReference type="ARBA" id="ARBA00023163"/>
    </source>
</evidence>
<feature type="modified residue" description="4-aspartylphosphate" evidence="5">
    <location>
        <position position="64"/>
    </location>
</feature>
<evidence type="ECO:0000256" key="1">
    <source>
        <dbReference type="ARBA" id="ARBA00022741"/>
    </source>
</evidence>
<dbReference type="InterPro" id="IPR027417">
    <property type="entry name" value="P-loop_NTPase"/>
</dbReference>
<dbReference type="InterPro" id="IPR058031">
    <property type="entry name" value="AAA_lid_NorR"/>
</dbReference>
<dbReference type="EMBL" id="VOSW01000212">
    <property type="protein sequence ID" value="KAE8753485.1"/>
    <property type="molecule type" value="Genomic_DNA"/>
</dbReference>
<dbReference type="PROSITE" id="PS50110">
    <property type="entry name" value="RESPONSE_REGULATORY"/>
    <property type="match status" value="1"/>
</dbReference>
<proteinExistence type="predicted"/>
<dbReference type="SMART" id="SM00382">
    <property type="entry name" value="AAA"/>
    <property type="match status" value="1"/>
</dbReference>
<evidence type="ECO:0000256" key="5">
    <source>
        <dbReference type="PROSITE-ProRule" id="PRU00169"/>
    </source>
</evidence>
<dbReference type="InterPro" id="IPR025943">
    <property type="entry name" value="Sigma_54_int_dom_ATP-bd_2"/>
</dbReference>
<dbReference type="InterPro" id="IPR009057">
    <property type="entry name" value="Homeodomain-like_sf"/>
</dbReference>
<dbReference type="GO" id="GO:0000160">
    <property type="term" value="P:phosphorelay signal transduction system"/>
    <property type="evidence" value="ECO:0007669"/>
    <property type="project" value="InterPro"/>
</dbReference>
<evidence type="ECO:0000256" key="3">
    <source>
        <dbReference type="ARBA" id="ARBA00023015"/>
    </source>
</evidence>
<organism evidence="8 9">
    <name type="scientific">Paraburkholderia madseniana</name>
    <dbReference type="NCBI Taxonomy" id="2599607"/>
    <lineage>
        <taxon>Bacteria</taxon>
        <taxon>Pseudomonadati</taxon>
        <taxon>Pseudomonadota</taxon>
        <taxon>Betaproteobacteria</taxon>
        <taxon>Burkholderiales</taxon>
        <taxon>Burkholderiaceae</taxon>
        <taxon>Paraburkholderia</taxon>
    </lineage>
</organism>
<dbReference type="Gene3D" id="1.10.8.60">
    <property type="match status" value="1"/>
</dbReference>
<dbReference type="GO" id="GO:0043565">
    <property type="term" value="F:sequence-specific DNA binding"/>
    <property type="evidence" value="ECO:0007669"/>
    <property type="project" value="InterPro"/>
</dbReference>
<evidence type="ECO:0000259" key="6">
    <source>
        <dbReference type="PROSITE" id="PS50045"/>
    </source>
</evidence>
<comment type="caution">
    <text evidence="8">The sequence shown here is derived from an EMBL/GenBank/DDBJ whole genome shotgun (WGS) entry which is preliminary data.</text>
</comment>
<dbReference type="Gene3D" id="1.10.10.60">
    <property type="entry name" value="Homeodomain-like"/>
    <property type="match status" value="1"/>
</dbReference>
<dbReference type="InterPro" id="IPR002197">
    <property type="entry name" value="HTH_Fis"/>
</dbReference>
<dbReference type="SUPFAM" id="SSF46689">
    <property type="entry name" value="Homeodomain-like"/>
    <property type="match status" value="1"/>
</dbReference>
<dbReference type="PANTHER" id="PTHR32071:SF57">
    <property type="entry name" value="C4-DICARBOXYLATE TRANSPORT TRANSCRIPTIONAL REGULATORY PROTEIN DCTD"/>
    <property type="match status" value="1"/>
</dbReference>
<name>A0A6N6VYB7_9BURK</name>
<keyword evidence="5" id="KW-0597">Phosphoprotein</keyword>
<reference evidence="8 9" key="1">
    <citation type="journal article" date="2020" name="Int. J. Syst. Evol. Microbiol.">
        <title>Paraburkholderia madseniana sp. nov., a phenolic acid-degrading bacterium isolated from acidic forest soil.</title>
        <authorList>
            <person name="Wilhelm R.C."/>
            <person name="Murphy S.J.L."/>
            <person name="Feriancek N.M."/>
            <person name="Karasz D.C."/>
            <person name="DeRito C.M."/>
            <person name="Newman J.D."/>
            <person name="Buckley D.H."/>
        </authorList>
    </citation>
    <scope>NUCLEOTIDE SEQUENCE [LARGE SCALE GENOMIC DNA]</scope>
    <source>
        <strain evidence="8 9">RP11</strain>
    </source>
</reference>
<dbReference type="InterPro" id="IPR002078">
    <property type="entry name" value="Sigma_54_int"/>
</dbReference>
<dbReference type="GO" id="GO:0006355">
    <property type="term" value="P:regulation of DNA-templated transcription"/>
    <property type="evidence" value="ECO:0007669"/>
    <property type="project" value="InterPro"/>
</dbReference>
<dbReference type="FunFam" id="3.40.50.300:FF:000006">
    <property type="entry name" value="DNA-binding transcriptional regulator NtrC"/>
    <property type="match status" value="1"/>
</dbReference>
<evidence type="ECO:0000259" key="7">
    <source>
        <dbReference type="PROSITE" id="PS50110"/>
    </source>
</evidence>
<keyword evidence="1" id="KW-0547">Nucleotide-binding</keyword>
<dbReference type="SMART" id="SM00448">
    <property type="entry name" value="REC"/>
    <property type="match status" value="1"/>
</dbReference>
<dbReference type="Proteomes" id="UP000463700">
    <property type="component" value="Unassembled WGS sequence"/>
</dbReference>
<dbReference type="GO" id="GO:0005524">
    <property type="term" value="F:ATP binding"/>
    <property type="evidence" value="ECO:0007669"/>
    <property type="project" value="UniProtKB-KW"/>
</dbReference>
<dbReference type="OrthoDB" id="9761705at2"/>
<keyword evidence="3" id="KW-0805">Transcription regulation</keyword>
<dbReference type="Pfam" id="PF00158">
    <property type="entry name" value="Sigma54_activat"/>
    <property type="match status" value="1"/>
</dbReference>
<dbReference type="PANTHER" id="PTHR32071">
    <property type="entry name" value="TRANSCRIPTIONAL REGULATORY PROTEIN"/>
    <property type="match status" value="1"/>
</dbReference>
<dbReference type="AlphaFoldDB" id="A0A6N6VYB7"/>
<evidence type="ECO:0000256" key="2">
    <source>
        <dbReference type="ARBA" id="ARBA00022840"/>
    </source>
</evidence>
<dbReference type="PROSITE" id="PS00676">
    <property type="entry name" value="SIGMA54_INTERACT_2"/>
    <property type="match status" value="1"/>
</dbReference>
<dbReference type="SUPFAM" id="SSF52540">
    <property type="entry name" value="P-loop containing nucleoside triphosphate hydrolases"/>
    <property type="match status" value="1"/>
</dbReference>
<dbReference type="Pfam" id="PF02954">
    <property type="entry name" value="HTH_8"/>
    <property type="match status" value="1"/>
</dbReference>